<dbReference type="AlphaFoldDB" id="A0A9W6MQT1"/>
<accession>A0A9W6MQT1</accession>
<proteinExistence type="predicted"/>
<comment type="caution">
    <text evidence="2">The sequence shown here is derived from an EMBL/GenBank/DDBJ whole genome shotgun (WGS) entry which is preliminary data.</text>
</comment>
<dbReference type="EMBL" id="BSFF01000001">
    <property type="protein sequence ID" value="GLK54537.1"/>
    <property type="molecule type" value="Genomic_DNA"/>
</dbReference>
<sequence>MAAYAWDRFPDASPAADPFAAFPDAGASPQASSLPGDVAESGAAGVADGVLSFGGSIGDVNALAGRGLAWGLEKLAGADPSPQQREAIDAVRGGPLGFLRPKTTADLKAPVEAAIGSFHKPETVAGEYARTIGEFAPSAALGSGRLGARIVGDVLIPAVASETAGQVTEGTVAEPFARAAGALGGNLAVAGARAVADAPTSVAARAARAVDPQQFDEAQRLAETARRVGVPLSGPEAIGEATRGGSKLADVQRTVEGSLAGGTTTSRFYAQRPQQVDAATRQVLDAIAPAPAAPSTLGPRAAQAADAALDDVRRGINTATRPAYAAAEAHVLDPADFEPIARDPAFAASLRRLRADEVLGPQFEGQPDNSIAVIDAVSKDMRDRGVALANSANPGFSGLKSAAYGSGASEARDIARDPARGGVQAYDDALTMQSQARRQNLEPLEQGPLGRIATAADTQAAYGEILPNKPLAGGAGEITDAVRRLGGQDAELPPSLVRQSLADEFDQASRRIATGDNQSVGGRFANAVAGTPEQRATLDAVLEALGLPEARRQTSDLLDVLRATSQRRPMGSPTDANRQINERLDQVAMPVAIAASPASAGSSVFSEIRDRVRQAAQDRAHSELAELFTAPDSVERIRGLATRSDASPLAAMFARQALQTQAIGERDGR</sequence>
<dbReference type="EMBL" id="JAFBCY010000002">
    <property type="protein sequence ID" value="MBM7851479.1"/>
    <property type="molecule type" value="Genomic_DNA"/>
</dbReference>
<gene>
    <name evidence="2" type="ORF">GCM10008170_05560</name>
    <name evidence="3" type="ORF">JOD31_001704</name>
</gene>
<evidence type="ECO:0000313" key="2">
    <source>
        <dbReference type="EMBL" id="GLK54537.1"/>
    </source>
</evidence>
<dbReference type="Proteomes" id="UP000758856">
    <property type="component" value="Unassembled WGS sequence"/>
</dbReference>
<reference evidence="3 4" key="2">
    <citation type="submission" date="2021-01" db="EMBL/GenBank/DDBJ databases">
        <title>Genomic Encyclopedia of Type Strains, Phase IV (KMG-IV): sequencing the most valuable type-strain genomes for metagenomic binning, comparative biology and taxonomic classification.</title>
        <authorList>
            <person name="Goeker M."/>
        </authorList>
    </citation>
    <scope>NUCLEOTIDE SEQUENCE [LARGE SCALE GENOMIC DNA]</scope>
    <source>
        <strain evidence="3 4">DSM 6130</strain>
    </source>
</reference>
<reference evidence="2" key="3">
    <citation type="submission" date="2023-01" db="EMBL/GenBank/DDBJ databases">
        <authorList>
            <person name="Sun Q."/>
            <person name="Evtushenko L."/>
        </authorList>
    </citation>
    <scope>NUCLEOTIDE SEQUENCE</scope>
    <source>
        <strain evidence="2">VKM B-1606</strain>
    </source>
</reference>
<evidence type="ECO:0000313" key="4">
    <source>
        <dbReference type="Proteomes" id="UP000758856"/>
    </source>
</evidence>
<protein>
    <submittedName>
        <fullName evidence="2">Uncharacterized protein</fullName>
    </submittedName>
</protein>
<feature type="compositionally biased region" description="Low complexity" evidence="1">
    <location>
        <begin position="17"/>
        <end position="29"/>
    </location>
</feature>
<dbReference type="RefSeq" id="WP_204949909.1">
    <property type="nucleotide sequence ID" value="NZ_BSFF01000001.1"/>
</dbReference>
<keyword evidence="4" id="KW-1185">Reference proteome</keyword>
<evidence type="ECO:0000313" key="5">
    <source>
        <dbReference type="Proteomes" id="UP001143400"/>
    </source>
</evidence>
<dbReference type="Proteomes" id="UP001143400">
    <property type="component" value="Unassembled WGS sequence"/>
</dbReference>
<name>A0A9W6MQT1_9HYPH</name>
<organism evidence="2 5">
    <name type="scientific">Methylopila capsulata</name>
    <dbReference type="NCBI Taxonomy" id="61654"/>
    <lineage>
        <taxon>Bacteria</taxon>
        <taxon>Pseudomonadati</taxon>
        <taxon>Pseudomonadota</taxon>
        <taxon>Alphaproteobacteria</taxon>
        <taxon>Hyphomicrobiales</taxon>
        <taxon>Methylopilaceae</taxon>
        <taxon>Methylopila</taxon>
    </lineage>
</organism>
<feature type="region of interest" description="Disordered" evidence="1">
    <location>
        <begin position="17"/>
        <end position="37"/>
    </location>
</feature>
<reference evidence="2" key="1">
    <citation type="journal article" date="2014" name="Int. J. Syst. Evol. Microbiol.">
        <title>Complete genome sequence of Corynebacterium casei LMG S-19264T (=DSM 44701T), isolated from a smear-ripened cheese.</title>
        <authorList>
            <consortium name="US DOE Joint Genome Institute (JGI-PGF)"/>
            <person name="Walter F."/>
            <person name="Albersmeier A."/>
            <person name="Kalinowski J."/>
            <person name="Ruckert C."/>
        </authorList>
    </citation>
    <scope>NUCLEOTIDE SEQUENCE</scope>
    <source>
        <strain evidence="2">VKM B-1606</strain>
    </source>
</reference>
<evidence type="ECO:0000313" key="3">
    <source>
        <dbReference type="EMBL" id="MBM7851479.1"/>
    </source>
</evidence>
<evidence type="ECO:0000256" key="1">
    <source>
        <dbReference type="SAM" id="MobiDB-lite"/>
    </source>
</evidence>